<dbReference type="Pfam" id="PF00990">
    <property type="entry name" value="GGDEF"/>
    <property type="match status" value="1"/>
</dbReference>
<dbReference type="GO" id="GO:0043709">
    <property type="term" value="P:cell adhesion involved in single-species biofilm formation"/>
    <property type="evidence" value="ECO:0007669"/>
    <property type="project" value="TreeGrafter"/>
</dbReference>
<dbReference type="InterPro" id="IPR003018">
    <property type="entry name" value="GAF"/>
</dbReference>
<dbReference type="SMART" id="SM00267">
    <property type="entry name" value="GGDEF"/>
    <property type="match status" value="1"/>
</dbReference>
<dbReference type="RefSeq" id="WP_051902740.1">
    <property type="nucleotide sequence ID" value="NZ_JGVO01001626.1"/>
</dbReference>
<dbReference type="PROSITE" id="PS50887">
    <property type="entry name" value="GGDEF"/>
    <property type="match status" value="1"/>
</dbReference>
<dbReference type="InterPro" id="IPR043128">
    <property type="entry name" value="Rev_trsase/Diguanyl_cyclase"/>
</dbReference>
<evidence type="ECO:0000313" key="5">
    <source>
        <dbReference type="EMBL" id="PSW21919.1"/>
    </source>
</evidence>
<feature type="domain" description="GGDEF" evidence="4">
    <location>
        <begin position="420"/>
        <end position="557"/>
    </location>
</feature>
<protein>
    <recommendedName>
        <fullName evidence="2">diguanylate cyclase</fullName>
        <ecNumber evidence="2">2.7.7.65</ecNumber>
    </recommendedName>
</protein>
<dbReference type="FunFam" id="3.30.70.270:FF:000001">
    <property type="entry name" value="Diguanylate cyclase domain protein"/>
    <property type="match status" value="1"/>
</dbReference>
<dbReference type="Proteomes" id="UP000241771">
    <property type="component" value="Unassembled WGS sequence"/>
</dbReference>
<dbReference type="OrthoDB" id="9803824at2"/>
<evidence type="ECO:0000256" key="1">
    <source>
        <dbReference type="ARBA" id="ARBA00001946"/>
    </source>
</evidence>
<dbReference type="EMBL" id="PYMA01000001">
    <property type="protein sequence ID" value="PSW21919.1"/>
    <property type="molecule type" value="Genomic_DNA"/>
</dbReference>
<dbReference type="InterPro" id="IPR050469">
    <property type="entry name" value="Diguanylate_Cyclase"/>
</dbReference>
<dbReference type="CDD" id="cd01949">
    <property type="entry name" value="GGDEF"/>
    <property type="match status" value="1"/>
</dbReference>
<evidence type="ECO:0000256" key="3">
    <source>
        <dbReference type="ARBA" id="ARBA00034247"/>
    </source>
</evidence>
<dbReference type="SUPFAM" id="SSF55781">
    <property type="entry name" value="GAF domain-like"/>
    <property type="match status" value="1"/>
</dbReference>
<organism evidence="5 6">
    <name type="scientific">Photobacterium sanctipauli</name>
    <dbReference type="NCBI Taxonomy" id="1342794"/>
    <lineage>
        <taxon>Bacteria</taxon>
        <taxon>Pseudomonadati</taxon>
        <taxon>Pseudomonadota</taxon>
        <taxon>Gammaproteobacteria</taxon>
        <taxon>Vibrionales</taxon>
        <taxon>Vibrionaceae</taxon>
        <taxon>Photobacterium</taxon>
    </lineage>
</organism>
<dbReference type="Gene3D" id="3.30.450.40">
    <property type="match status" value="1"/>
</dbReference>
<accession>A0A2T3P0B7</accession>
<comment type="catalytic activity">
    <reaction evidence="3">
        <text>2 GTP = 3',3'-c-di-GMP + 2 diphosphate</text>
        <dbReference type="Rhea" id="RHEA:24898"/>
        <dbReference type="ChEBI" id="CHEBI:33019"/>
        <dbReference type="ChEBI" id="CHEBI:37565"/>
        <dbReference type="ChEBI" id="CHEBI:58805"/>
        <dbReference type="EC" id="2.7.7.65"/>
    </reaction>
</comment>
<sequence length="559" mass="63713">MNTEFETGLEQLVAELTNQANMERWCHCLLSTLQKELKLDYITFMVEHKDETSVLASWVNTDFKFYFNSLRFDDYNGVPYETLAQVKQSGQTVCTFTDKPYKAIWHEASCAWCQLLLPIKMNNRQVGYLYIETQRPECIDDKLGNVEQVLDKIASDLSVRVLQQEVLDQHLTRRSVEAELEVRNHSINAYLSLLQRLHDVTLQLSKAESLEELYKNAVALGRQYLEIDRMAVFLTDFAKNEMTGTYGTDPDGNLVSRRSFSSSIPDHPLVNEALSRKDHVVVKENAPLYYGTNQVGTGWNAMIAMWNGDNCIGWVAADNLINQRTLTEHQREILKLFGAALGQQIVIKRNHEELSQLNAQLEARVSERTQELLASNQALAKANQQLERWSMQDGLTGIANRRFFDLTLKRYWNKAIKKQVPLSVIMVDVDYFKSFNDQYGHMAGDTCLRKIAATLEKVAKRHKSMLVSRFGGEEFACLIPKSDSEVIKTIAGEMLEAVFDLSIRHIGSKKGRVTISLGCHSLQPNSQSKEKMLIDSADKALYQAKMRGRNQMFQTTAVN</sequence>
<evidence type="ECO:0000256" key="2">
    <source>
        <dbReference type="ARBA" id="ARBA00012528"/>
    </source>
</evidence>
<evidence type="ECO:0000313" key="6">
    <source>
        <dbReference type="Proteomes" id="UP000241771"/>
    </source>
</evidence>
<keyword evidence="6" id="KW-1185">Reference proteome</keyword>
<dbReference type="EC" id="2.7.7.65" evidence="2"/>
<proteinExistence type="predicted"/>
<comment type="caution">
    <text evidence="5">The sequence shown here is derived from an EMBL/GenBank/DDBJ whole genome shotgun (WGS) entry which is preliminary data.</text>
</comment>
<dbReference type="InterPro" id="IPR029016">
    <property type="entry name" value="GAF-like_dom_sf"/>
</dbReference>
<dbReference type="PANTHER" id="PTHR45138:SF9">
    <property type="entry name" value="DIGUANYLATE CYCLASE DGCM-RELATED"/>
    <property type="match status" value="1"/>
</dbReference>
<dbReference type="NCBIfam" id="TIGR00254">
    <property type="entry name" value="GGDEF"/>
    <property type="match status" value="1"/>
</dbReference>
<gene>
    <name evidence="5" type="ORF">C9I98_01245</name>
</gene>
<dbReference type="GO" id="GO:1902201">
    <property type="term" value="P:negative regulation of bacterial-type flagellum-dependent cell motility"/>
    <property type="evidence" value="ECO:0007669"/>
    <property type="project" value="TreeGrafter"/>
</dbReference>
<reference evidence="5 6" key="1">
    <citation type="submission" date="2018-01" db="EMBL/GenBank/DDBJ databases">
        <title>Whole genome sequencing of Histamine producing bacteria.</title>
        <authorList>
            <person name="Butler K."/>
        </authorList>
    </citation>
    <scope>NUCLEOTIDE SEQUENCE [LARGE SCALE GENOMIC DNA]</scope>
    <source>
        <strain evidence="5 6">DSM 100436</strain>
    </source>
</reference>
<dbReference type="InterPro" id="IPR000160">
    <property type="entry name" value="GGDEF_dom"/>
</dbReference>
<dbReference type="SUPFAM" id="SSF55073">
    <property type="entry name" value="Nucleotide cyclase"/>
    <property type="match status" value="1"/>
</dbReference>
<dbReference type="AlphaFoldDB" id="A0A2T3P0B7"/>
<dbReference type="Pfam" id="PF01590">
    <property type="entry name" value="GAF"/>
    <property type="match status" value="1"/>
</dbReference>
<name>A0A2T3P0B7_9GAMM</name>
<evidence type="ECO:0000259" key="4">
    <source>
        <dbReference type="PROSITE" id="PS50887"/>
    </source>
</evidence>
<comment type="cofactor">
    <cofactor evidence="1">
        <name>Mg(2+)</name>
        <dbReference type="ChEBI" id="CHEBI:18420"/>
    </cofactor>
</comment>
<dbReference type="GO" id="GO:0052621">
    <property type="term" value="F:diguanylate cyclase activity"/>
    <property type="evidence" value="ECO:0007669"/>
    <property type="project" value="UniProtKB-EC"/>
</dbReference>
<dbReference type="GO" id="GO:0005886">
    <property type="term" value="C:plasma membrane"/>
    <property type="evidence" value="ECO:0007669"/>
    <property type="project" value="TreeGrafter"/>
</dbReference>
<dbReference type="PANTHER" id="PTHR45138">
    <property type="entry name" value="REGULATORY COMPONENTS OF SENSORY TRANSDUCTION SYSTEM"/>
    <property type="match status" value="1"/>
</dbReference>
<dbReference type="InterPro" id="IPR029787">
    <property type="entry name" value="Nucleotide_cyclase"/>
</dbReference>
<dbReference type="Gene3D" id="3.30.70.270">
    <property type="match status" value="1"/>
</dbReference>